<comment type="caution">
    <text evidence="2">The sequence shown here is derived from an EMBL/GenBank/DDBJ whole genome shotgun (WGS) entry which is preliminary data.</text>
</comment>
<dbReference type="Proteomes" id="UP000784294">
    <property type="component" value="Unassembled WGS sequence"/>
</dbReference>
<organism evidence="2 3">
    <name type="scientific">Protopolystoma xenopodis</name>
    <dbReference type="NCBI Taxonomy" id="117903"/>
    <lineage>
        <taxon>Eukaryota</taxon>
        <taxon>Metazoa</taxon>
        <taxon>Spiralia</taxon>
        <taxon>Lophotrochozoa</taxon>
        <taxon>Platyhelminthes</taxon>
        <taxon>Monogenea</taxon>
        <taxon>Polyopisthocotylea</taxon>
        <taxon>Polystomatidea</taxon>
        <taxon>Polystomatidae</taxon>
        <taxon>Protopolystoma</taxon>
    </lineage>
</organism>
<gene>
    <name evidence="2" type="ORF">PXEA_LOCUS20049</name>
</gene>
<evidence type="ECO:0000256" key="1">
    <source>
        <dbReference type="SAM" id="SignalP"/>
    </source>
</evidence>
<name>A0A448X2Y9_9PLAT</name>
<keyword evidence="1" id="KW-0732">Signal</keyword>
<protein>
    <recommendedName>
        <fullName evidence="4">Secreted protein</fullName>
    </recommendedName>
</protein>
<evidence type="ECO:0000313" key="3">
    <source>
        <dbReference type="Proteomes" id="UP000784294"/>
    </source>
</evidence>
<keyword evidence="3" id="KW-1185">Reference proteome</keyword>
<evidence type="ECO:0000313" key="2">
    <source>
        <dbReference type="EMBL" id="VEL26609.1"/>
    </source>
</evidence>
<sequence>MFPSKGRMLASLFLAWLIWRQRNGKMSANLSTDTSKFRSFFDSLQPNKMARILSFSPISRHIALGHMRKRMRYNFYFFISVIRLV</sequence>
<feature type="signal peptide" evidence="1">
    <location>
        <begin position="1"/>
        <end position="24"/>
    </location>
</feature>
<accession>A0A448X2Y9</accession>
<reference evidence="2" key="1">
    <citation type="submission" date="2018-11" db="EMBL/GenBank/DDBJ databases">
        <authorList>
            <consortium name="Pathogen Informatics"/>
        </authorList>
    </citation>
    <scope>NUCLEOTIDE SEQUENCE</scope>
</reference>
<proteinExistence type="predicted"/>
<dbReference type="EMBL" id="CAAALY010081475">
    <property type="protein sequence ID" value="VEL26609.1"/>
    <property type="molecule type" value="Genomic_DNA"/>
</dbReference>
<evidence type="ECO:0008006" key="4">
    <source>
        <dbReference type="Google" id="ProtNLM"/>
    </source>
</evidence>
<dbReference type="AlphaFoldDB" id="A0A448X2Y9"/>
<feature type="chain" id="PRO_5019354157" description="Secreted protein" evidence="1">
    <location>
        <begin position="25"/>
        <end position="85"/>
    </location>
</feature>